<evidence type="ECO:0000313" key="2">
    <source>
        <dbReference type="Proteomes" id="UP000886723"/>
    </source>
</evidence>
<dbReference type="EMBL" id="DVON01000140">
    <property type="protein sequence ID" value="HIV12727.1"/>
    <property type="molecule type" value="Genomic_DNA"/>
</dbReference>
<dbReference type="Proteomes" id="UP000886723">
    <property type="component" value="Unassembled WGS sequence"/>
</dbReference>
<reference evidence="1" key="1">
    <citation type="submission" date="2020-10" db="EMBL/GenBank/DDBJ databases">
        <authorList>
            <person name="Gilroy R."/>
        </authorList>
    </citation>
    <scope>NUCLEOTIDE SEQUENCE</scope>
    <source>
        <strain evidence="1">ChiBcec2-4451</strain>
    </source>
</reference>
<reference evidence="1" key="2">
    <citation type="journal article" date="2021" name="PeerJ">
        <title>Extensive microbial diversity within the chicken gut microbiome revealed by metagenomics and culture.</title>
        <authorList>
            <person name="Gilroy R."/>
            <person name="Ravi A."/>
            <person name="Getino M."/>
            <person name="Pursley I."/>
            <person name="Horton D.L."/>
            <person name="Alikhan N.F."/>
            <person name="Baker D."/>
            <person name="Gharbi K."/>
            <person name="Hall N."/>
            <person name="Watson M."/>
            <person name="Adriaenssens E.M."/>
            <person name="Foster-Nyarko E."/>
            <person name="Jarju S."/>
            <person name="Secka A."/>
            <person name="Antonio M."/>
            <person name="Oren A."/>
            <person name="Chaudhuri R.R."/>
            <person name="La Ragione R."/>
            <person name="Hildebrand F."/>
            <person name="Pallen M.J."/>
        </authorList>
    </citation>
    <scope>NUCLEOTIDE SEQUENCE</scope>
    <source>
        <strain evidence="1">ChiBcec2-4451</strain>
    </source>
</reference>
<evidence type="ECO:0008006" key="3">
    <source>
        <dbReference type="Google" id="ProtNLM"/>
    </source>
</evidence>
<sequence length="83" mass="9926">RPLDDAIWNYDARNFNNYMVRSSAQYNLKWVMEHTAILHFCGKPKPWKPGYLYRFGMLYLHYEQLARRSWGALSGQEAEEVLL</sequence>
<accession>A0A9D1NUI2</accession>
<dbReference type="Gene3D" id="3.90.550.10">
    <property type="entry name" value="Spore Coat Polysaccharide Biosynthesis Protein SpsA, Chain A"/>
    <property type="match status" value="1"/>
</dbReference>
<protein>
    <recommendedName>
        <fullName evidence="3">Glycosyltransferase family 8 protein</fullName>
    </recommendedName>
</protein>
<gene>
    <name evidence="1" type="ORF">IAA63_06260</name>
</gene>
<dbReference type="InterPro" id="IPR029044">
    <property type="entry name" value="Nucleotide-diphossugar_trans"/>
</dbReference>
<dbReference type="AlphaFoldDB" id="A0A9D1NUI2"/>
<comment type="caution">
    <text evidence="1">The sequence shown here is derived from an EMBL/GenBank/DDBJ whole genome shotgun (WGS) entry which is preliminary data.</text>
</comment>
<organism evidence="1 2">
    <name type="scientific">Candidatus Pullilachnospira stercoravium</name>
    <dbReference type="NCBI Taxonomy" id="2840913"/>
    <lineage>
        <taxon>Bacteria</taxon>
        <taxon>Bacillati</taxon>
        <taxon>Bacillota</taxon>
        <taxon>Clostridia</taxon>
        <taxon>Lachnospirales</taxon>
        <taxon>Lachnospiraceae</taxon>
        <taxon>Lachnospiraceae incertae sedis</taxon>
        <taxon>Candidatus Pullilachnospira</taxon>
    </lineage>
</organism>
<proteinExistence type="predicted"/>
<name>A0A9D1NUI2_9FIRM</name>
<feature type="non-terminal residue" evidence="1">
    <location>
        <position position="1"/>
    </location>
</feature>
<evidence type="ECO:0000313" key="1">
    <source>
        <dbReference type="EMBL" id="HIV12727.1"/>
    </source>
</evidence>
<dbReference type="SUPFAM" id="SSF53448">
    <property type="entry name" value="Nucleotide-diphospho-sugar transferases"/>
    <property type="match status" value="1"/>
</dbReference>